<comment type="caution">
    <text evidence="1">The sequence shown here is derived from an EMBL/GenBank/DDBJ whole genome shotgun (WGS) entry which is preliminary data.</text>
</comment>
<name>A0A2S5A2D2_9SPHI</name>
<dbReference type="AlphaFoldDB" id="A0A2S5A2D2"/>
<proteinExistence type="predicted"/>
<reference evidence="1 2" key="1">
    <citation type="submission" date="2018-01" db="EMBL/GenBank/DDBJ databases">
        <authorList>
            <person name="Gaut B.S."/>
            <person name="Morton B.R."/>
            <person name="Clegg M.T."/>
            <person name="Duvall M.R."/>
        </authorList>
    </citation>
    <scope>NUCLEOTIDE SEQUENCE [LARGE SCALE GENOMIC DNA]</scope>
    <source>
        <strain evidence="1 2">HR-AV</strain>
    </source>
</reference>
<accession>A0A2S5A2D2</accession>
<protein>
    <submittedName>
        <fullName evidence="1">Uncharacterized protein</fullName>
    </submittedName>
</protein>
<sequence length="251" mass="27266">MAEQKGIIKFKGSIGDISFYKSKDGYMARERGGIDASRIANDPKFQRTRENGAEFGRAGKAGKLLRSALRTVVYQGADSRMTARLMRDMMKVIKADAVNDRGQRQVMDGEVELLTGFEFNEQGKVSTTVFMPYTPAIDRATGQLTVSIPAFVPNQTIAAPTGTTHFTLKVAGALVDFEAENYVVDVKDTGMLALDNTATTIQPLVCAVTPASTKPLFIALGIEFYQQINSKFYLLSNGAFNGLALVNISGQ</sequence>
<dbReference type="OrthoDB" id="645138at2"/>
<evidence type="ECO:0000313" key="2">
    <source>
        <dbReference type="Proteomes" id="UP000236893"/>
    </source>
</evidence>
<evidence type="ECO:0000313" key="1">
    <source>
        <dbReference type="EMBL" id="POY36263.1"/>
    </source>
</evidence>
<gene>
    <name evidence="1" type="ORF">C3K47_10940</name>
</gene>
<organism evidence="1 2">
    <name type="scientific">Solitalea longa</name>
    <dbReference type="NCBI Taxonomy" id="2079460"/>
    <lineage>
        <taxon>Bacteria</taxon>
        <taxon>Pseudomonadati</taxon>
        <taxon>Bacteroidota</taxon>
        <taxon>Sphingobacteriia</taxon>
        <taxon>Sphingobacteriales</taxon>
        <taxon>Sphingobacteriaceae</taxon>
        <taxon>Solitalea</taxon>
    </lineage>
</organism>
<dbReference type="Proteomes" id="UP000236893">
    <property type="component" value="Unassembled WGS sequence"/>
</dbReference>
<keyword evidence="2" id="KW-1185">Reference proteome</keyword>
<dbReference type="EMBL" id="PQVF01000007">
    <property type="protein sequence ID" value="POY36263.1"/>
    <property type="molecule type" value="Genomic_DNA"/>
</dbReference>
<dbReference type="RefSeq" id="WP_103789181.1">
    <property type="nucleotide sequence ID" value="NZ_PQVF01000007.1"/>
</dbReference>